<proteinExistence type="predicted"/>
<keyword evidence="3" id="KW-1185">Reference proteome</keyword>
<sequence length="218" mass="24472">MPDSIAVDATYKTNTHKLTFINIAGTSNVTSTSSGRGNLQTFPVDSAWMNNELETTYTWIFQQLKESIWPTTQHRYPEVFVTDNGKSVNNVIKAVGTLSLTSEKRLLLSLPAHRNVLELQLEEALKKIAFCKTNEEMNKSIEEFEKFLKAPGHYKDAGSKGVEYLKAYAHFGNKTTNRVKSAHAAIKTALGRISSGKISTVTSKTDHWYFAMKVYKND</sequence>
<dbReference type="STRING" id="1340429.A0A2G4T8S1"/>
<dbReference type="InterPro" id="IPR018289">
    <property type="entry name" value="MULE_transposase_dom"/>
</dbReference>
<gene>
    <name evidence="2" type="ORF">RHIMIDRAFT_310142</name>
</gene>
<evidence type="ECO:0000313" key="2">
    <source>
        <dbReference type="EMBL" id="PHZ17418.1"/>
    </source>
</evidence>
<evidence type="ECO:0000259" key="1">
    <source>
        <dbReference type="Pfam" id="PF10551"/>
    </source>
</evidence>
<feature type="domain" description="MULE transposase" evidence="1">
    <location>
        <begin position="5"/>
        <end position="95"/>
    </location>
</feature>
<dbReference type="Proteomes" id="UP000242254">
    <property type="component" value="Unassembled WGS sequence"/>
</dbReference>
<dbReference type="RefSeq" id="XP_023471126.1">
    <property type="nucleotide sequence ID" value="XM_023614631.1"/>
</dbReference>
<dbReference type="AlphaFoldDB" id="A0A2G4T8S1"/>
<dbReference type="GeneID" id="35445620"/>
<accession>A0A2G4T8S1</accession>
<organism evidence="2 3">
    <name type="scientific">Rhizopus microsporus ATCC 52813</name>
    <dbReference type="NCBI Taxonomy" id="1340429"/>
    <lineage>
        <taxon>Eukaryota</taxon>
        <taxon>Fungi</taxon>
        <taxon>Fungi incertae sedis</taxon>
        <taxon>Mucoromycota</taxon>
        <taxon>Mucoromycotina</taxon>
        <taxon>Mucoromycetes</taxon>
        <taxon>Mucorales</taxon>
        <taxon>Mucorineae</taxon>
        <taxon>Rhizopodaceae</taxon>
        <taxon>Rhizopus</taxon>
    </lineage>
</organism>
<dbReference type="Pfam" id="PF10551">
    <property type="entry name" value="MULE"/>
    <property type="match status" value="1"/>
</dbReference>
<name>A0A2G4T8S1_RHIZD</name>
<reference evidence="2 3" key="1">
    <citation type="journal article" date="2016" name="Proc. Natl. Acad. Sci. U.S.A.">
        <title>Lipid metabolic changes in an early divergent fungus govern the establishment of a mutualistic symbiosis with endobacteria.</title>
        <authorList>
            <person name="Lastovetsky O.A."/>
            <person name="Gaspar M.L."/>
            <person name="Mondo S.J."/>
            <person name="LaButti K.M."/>
            <person name="Sandor L."/>
            <person name="Grigoriev I.V."/>
            <person name="Henry S.A."/>
            <person name="Pawlowska T.E."/>
        </authorList>
    </citation>
    <scope>NUCLEOTIDE SEQUENCE [LARGE SCALE GENOMIC DNA]</scope>
    <source>
        <strain evidence="2 3">ATCC 52813</strain>
    </source>
</reference>
<protein>
    <recommendedName>
        <fullName evidence="1">MULE transposase domain-containing protein</fullName>
    </recommendedName>
</protein>
<evidence type="ECO:0000313" key="3">
    <source>
        <dbReference type="Proteomes" id="UP000242254"/>
    </source>
</evidence>
<dbReference type="EMBL" id="KZ303842">
    <property type="protein sequence ID" value="PHZ17418.1"/>
    <property type="molecule type" value="Genomic_DNA"/>
</dbReference>